<sequence length="139" mass="16284">MYCLAFAIVTPGSYDWEAFLDKAFQNLPREERRDGAPCYDSIAIGCHWARGLLWRDRLGELPPDMPFPEPPFLEYDRNEARRIADVAIDERFFPTPHGYFTPDAAYHPVDQYSRNDWWTFRSTVLTYPDHLLIPLACHC</sequence>
<dbReference type="AlphaFoldDB" id="A0A917QC65"/>
<evidence type="ECO:0000313" key="2">
    <source>
        <dbReference type="Proteomes" id="UP000612956"/>
    </source>
</evidence>
<reference evidence="1" key="2">
    <citation type="submission" date="2020-09" db="EMBL/GenBank/DDBJ databases">
        <authorList>
            <person name="Sun Q."/>
            <person name="Zhou Y."/>
        </authorList>
    </citation>
    <scope>NUCLEOTIDE SEQUENCE</scope>
    <source>
        <strain evidence="1">CGMCC 4.7278</strain>
    </source>
</reference>
<gene>
    <name evidence="1" type="ORF">GCM10011591_12810</name>
</gene>
<name>A0A917QC65_9NOCA</name>
<dbReference type="EMBL" id="BMMW01000001">
    <property type="protein sequence ID" value="GGK42621.1"/>
    <property type="molecule type" value="Genomic_DNA"/>
</dbReference>
<protein>
    <submittedName>
        <fullName evidence="1">Uncharacterized protein</fullName>
    </submittedName>
</protein>
<comment type="caution">
    <text evidence="1">The sequence shown here is derived from an EMBL/GenBank/DDBJ whole genome shotgun (WGS) entry which is preliminary data.</text>
</comment>
<organism evidence="1 2">
    <name type="scientific">Nocardia camponoti</name>
    <dbReference type="NCBI Taxonomy" id="1616106"/>
    <lineage>
        <taxon>Bacteria</taxon>
        <taxon>Bacillati</taxon>
        <taxon>Actinomycetota</taxon>
        <taxon>Actinomycetes</taxon>
        <taxon>Mycobacteriales</taxon>
        <taxon>Nocardiaceae</taxon>
        <taxon>Nocardia</taxon>
    </lineage>
</organism>
<evidence type="ECO:0000313" key="1">
    <source>
        <dbReference type="EMBL" id="GGK42621.1"/>
    </source>
</evidence>
<proteinExistence type="predicted"/>
<reference evidence="1" key="1">
    <citation type="journal article" date="2014" name="Int. J. Syst. Evol. Microbiol.">
        <title>Complete genome sequence of Corynebacterium casei LMG S-19264T (=DSM 44701T), isolated from a smear-ripened cheese.</title>
        <authorList>
            <consortium name="US DOE Joint Genome Institute (JGI-PGF)"/>
            <person name="Walter F."/>
            <person name="Albersmeier A."/>
            <person name="Kalinowski J."/>
            <person name="Ruckert C."/>
        </authorList>
    </citation>
    <scope>NUCLEOTIDE SEQUENCE</scope>
    <source>
        <strain evidence="1">CGMCC 4.7278</strain>
    </source>
</reference>
<dbReference type="Proteomes" id="UP000612956">
    <property type="component" value="Unassembled WGS sequence"/>
</dbReference>
<accession>A0A917QC65</accession>
<keyword evidence="2" id="KW-1185">Reference proteome</keyword>